<organism evidence="1 2">
    <name type="scientific">Hymenochirus boettgeri</name>
    <name type="common">Congo dwarf clawed frog</name>
    <dbReference type="NCBI Taxonomy" id="247094"/>
    <lineage>
        <taxon>Eukaryota</taxon>
        <taxon>Metazoa</taxon>
        <taxon>Chordata</taxon>
        <taxon>Craniata</taxon>
        <taxon>Vertebrata</taxon>
        <taxon>Euteleostomi</taxon>
        <taxon>Amphibia</taxon>
        <taxon>Batrachia</taxon>
        <taxon>Anura</taxon>
        <taxon>Pipoidea</taxon>
        <taxon>Pipidae</taxon>
        <taxon>Pipinae</taxon>
        <taxon>Hymenochirus</taxon>
    </lineage>
</organism>
<dbReference type="Proteomes" id="UP000812440">
    <property type="component" value="Chromosome 3"/>
</dbReference>
<evidence type="ECO:0000313" key="1">
    <source>
        <dbReference type="EMBL" id="KAG8441357.1"/>
    </source>
</evidence>
<name>A0A8T2JCR2_9PIPI</name>
<dbReference type="AlphaFoldDB" id="A0A8T2JCR2"/>
<gene>
    <name evidence="1" type="ORF">GDO86_006913</name>
</gene>
<protein>
    <submittedName>
        <fullName evidence="1">Uncharacterized protein</fullName>
    </submittedName>
</protein>
<reference evidence="1" key="1">
    <citation type="thesis" date="2020" institute="ProQuest LLC" country="789 East Eisenhower Parkway, Ann Arbor, MI, USA">
        <title>Comparative Genomics and Chromosome Evolution.</title>
        <authorList>
            <person name="Mudd A.B."/>
        </authorList>
    </citation>
    <scope>NUCLEOTIDE SEQUENCE</scope>
    <source>
        <strain evidence="1">Female2</strain>
        <tissue evidence="1">Blood</tissue>
    </source>
</reference>
<keyword evidence="2" id="KW-1185">Reference proteome</keyword>
<accession>A0A8T2JCR2</accession>
<dbReference type="EMBL" id="JAACNH010000006">
    <property type="protein sequence ID" value="KAG8441357.1"/>
    <property type="molecule type" value="Genomic_DNA"/>
</dbReference>
<evidence type="ECO:0000313" key="2">
    <source>
        <dbReference type="Proteomes" id="UP000812440"/>
    </source>
</evidence>
<sequence>MEFLSLGSWLTRLPDCHVIPRKTQPERERHSLCVPIVTSRCHYCPVTPTVFMDNMDTMCCLLFTIGSPLWDTNLTDLIRGTIQELWKHSN</sequence>
<proteinExistence type="predicted"/>
<comment type="caution">
    <text evidence="1">The sequence shown here is derived from an EMBL/GenBank/DDBJ whole genome shotgun (WGS) entry which is preliminary data.</text>
</comment>